<dbReference type="InterPro" id="IPR016181">
    <property type="entry name" value="Acyl_CoA_acyltransferase"/>
</dbReference>
<dbReference type="InterPro" id="IPR052523">
    <property type="entry name" value="Trichothecene_AcTrans"/>
</dbReference>
<sequence length="239" mass="26676">MSKIDVQILPMELSDIPTVGELTKRAFEQDAHTVFKVHEKGGQMEDELPTPAIEGWIGYGPDRCRVIKAMVDGEIKGWAAWGLYNLKGDKVLDPAEPSPEPLDAPINHPDFPADKSLPKIKQLDHLTSGHLYTMSDRLCVPPNKVVYCMSIAVEPSAQGQGVGSQLVKYAVDIADSHGASMWVHLSEDGAKTSAFTKYGFESVNELEFDLDEYREKEVPEGRDRWGKYKFTFARRPAKK</sequence>
<dbReference type="RefSeq" id="XP_021871147.1">
    <property type="nucleotide sequence ID" value="XM_022015739.1"/>
</dbReference>
<dbReference type="AlphaFoldDB" id="A0A1Y1UGL0"/>
<evidence type="ECO:0000313" key="3">
    <source>
        <dbReference type="Proteomes" id="UP000193218"/>
    </source>
</evidence>
<proteinExistence type="predicted"/>
<dbReference type="GO" id="GO:0016747">
    <property type="term" value="F:acyltransferase activity, transferring groups other than amino-acyl groups"/>
    <property type="evidence" value="ECO:0007669"/>
    <property type="project" value="InterPro"/>
</dbReference>
<organism evidence="2 3">
    <name type="scientific">Kockovaella imperatae</name>
    <dbReference type="NCBI Taxonomy" id="4999"/>
    <lineage>
        <taxon>Eukaryota</taxon>
        <taxon>Fungi</taxon>
        <taxon>Dikarya</taxon>
        <taxon>Basidiomycota</taxon>
        <taxon>Agaricomycotina</taxon>
        <taxon>Tremellomycetes</taxon>
        <taxon>Tremellales</taxon>
        <taxon>Cuniculitremaceae</taxon>
        <taxon>Kockovaella</taxon>
    </lineage>
</organism>
<name>A0A1Y1UGL0_9TREE</name>
<dbReference type="CDD" id="cd04301">
    <property type="entry name" value="NAT_SF"/>
    <property type="match status" value="1"/>
</dbReference>
<reference evidence="2 3" key="1">
    <citation type="submission" date="2017-03" db="EMBL/GenBank/DDBJ databases">
        <title>Widespread Adenine N6-methylation of Active Genes in Fungi.</title>
        <authorList>
            <consortium name="DOE Joint Genome Institute"/>
            <person name="Mondo S.J."/>
            <person name="Dannebaum R.O."/>
            <person name="Kuo R.C."/>
            <person name="Louie K.B."/>
            <person name="Bewick A.J."/>
            <person name="Labutti K."/>
            <person name="Haridas S."/>
            <person name="Kuo A."/>
            <person name="Salamov A."/>
            <person name="Ahrendt S.R."/>
            <person name="Lau R."/>
            <person name="Bowen B.P."/>
            <person name="Lipzen A."/>
            <person name="Sullivan W."/>
            <person name="Andreopoulos W.B."/>
            <person name="Clum A."/>
            <person name="Lindquist E."/>
            <person name="Daum C."/>
            <person name="Northen T.R."/>
            <person name="Ramamoorthy G."/>
            <person name="Schmitz R.J."/>
            <person name="Gryganskyi A."/>
            <person name="Culley D."/>
            <person name="Magnuson J."/>
            <person name="James T.Y."/>
            <person name="O'Malley M.A."/>
            <person name="Stajich J.E."/>
            <person name="Spatafora J.W."/>
            <person name="Visel A."/>
            <person name="Grigoriev I.V."/>
        </authorList>
    </citation>
    <scope>NUCLEOTIDE SEQUENCE [LARGE SCALE GENOMIC DNA]</scope>
    <source>
        <strain evidence="2 3">NRRL Y-17943</strain>
    </source>
</reference>
<dbReference type="Pfam" id="PF00583">
    <property type="entry name" value="Acetyltransf_1"/>
    <property type="match status" value="1"/>
</dbReference>
<gene>
    <name evidence="2" type="ORF">BD324DRAFT_624834</name>
</gene>
<keyword evidence="3" id="KW-1185">Reference proteome</keyword>
<dbReference type="PANTHER" id="PTHR42791">
    <property type="entry name" value="GNAT FAMILY ACETYLTRANSFERASE"/>
    <property type="match status" value="1"/>
</dbReference>
<dbReference type="STRING" id="4999.A0A1Y1UGL0"/>
<dbReference type="SUPFAM" id="SSF55729">
    <property type="entry name" value="Acyl-CoA N-acyltransferases (Nat)"/>
    <property type="match status" value="1"/>
</dbReference>
<evidence type="ECO:0000259" key="1">
    <source>
        <dbReference type="PROSITE" id="PS51186"/>
    </source>
</evidence>
<protein>
    <submittedName>
        <fullName evidence="2">Acyl-CoA N-acyltransferase</fullName>
    </submittedName>
</protein>
<evidence type="ECO:0000313" key="2">
    <source>
        <dbReference type="EMBL" id="ORX37109.1"/>
    </source>
</evidence>
<comment type="caution">
    <text evidence="2">The sequence shown here is derived from an EMBL/GenBank/DDBJ whole genome shotgun (WGS) entry which is preliminary data.</text>
</comment>
<dbReference type="InParanoid" id="A0A1Y1UGL0"/>
<dbReference type="EMBL" id="NBSH01000006">
    <property type="protein sequence ID" value="ORX37109.1"/>
    <property type="molecule type" value="Genomic_DNA"/>
</dbReference>
<dbReference type="Gene3D" id="3.40.630.30">
    <property type="match status" value="1"/>
</dbReference>
<dbReference type="InterPro" id="IPR000182">
    <property type="entry name" value="GNAT_dom"/>
</dbReference>
<feature type="domain" description="N-acetyltransferase" evidence="1">
    <location>
        <begin position="65"/>
        <end position="225"/>
    </location>
</feature>
<dbReference type="OrthoDB" id="2581455at2759"/>
<dbReference type="PANTHER" id="PTHR42791:SF1">
    <property type="entry name" value="N-ACETYLTRANSFERASE DOMAIN-CONTAINING PROTEIN"/>
    <property type="match status" value="1"/>
</dbReference>
<keyword evidence="2" id="KW-0808">Transferase</keyword>
<keyword evidence="2" id="KW-0012">Acyltransferase</keyword>
<dbReference type="Proteomes" id="UP000193218">
    <property type="component" value="Unassembled WGS sequence"/>
</dbReference>
<accession>A0A1Y1UGL0</accession>
<dbReference type="GeneID" id="33557548"/>
<dbReference type="PROSITE" id="PS51186">
    <property type="entry name" value="GNAT"/>
    <property type="match status" value="1"/>
</dbReference>